<evidence type="ECO:0000313" key="1">
    <source>
        <dbReference type="EMBL" id="GFH13880.1"/>
    </source>
</evidence>
<sequence>MCSDRRLVAKMLANTRIVLNNTSAGRQVAWVPSKQLLVATTTRAAGLAALLLAAPFPRDM</sequence>
<name>A0A699YVX3_HAELA</name>
<dbReference type="EMBL" id="BLLF01000662">
    <property type="protein sequence ID" value="GFH13880.1"/>
    <property type="molecule type" value="Genomic_DNA"/>
</dbReference>
<accession>A0A699YVX3</accession>
<protein>
    <submittedName>
        <fullName evidence="1">Uncharacterized protein</fullName>
    </submittedName>
</protein>
<reference evidence="1 2" key="1">
    <citation type="submission" date="2020-02" db="EMBL/GenBank/DDBJ databases">
        <title>Draft genome sequence of Haematococcus lacustris strain NIES-144.</title>
        <authorList>
            <person name="Morimoto D."/>
            <person name="Nakagawa S."/>
            <person name="Yoshida T."/>
            <person name="Sawayama S."/>
        </authorList>
    </citation>
    <scope>NUCLEOTIDE SEQUENCE [LARGE SCALE GENOMIC DNA]</scope>
    <source>
        <strain evidence="1 2">NIES-144</strain>
    </source>
</reference>
<gene>
    <name evidence="1" type="ORF">HaLaN_09842</name>
</gene>
<dbReference type="AlphaFoldDB" id="A0A699YVX3"/>
<evidence type="ECO:0000313" key="2">
    <source>
        <dbReference type="Proteomes" id="UP000485058"/>
    </source>
</evidence>
<comment type="caution">
    <text evidence="1">The sequence shown here is derived from an EMBL/GenBank/DDBJ whole genome shotgun (WGS) entry which is preliminary data.</text>
</comment>
<keyword evidence="2" id="KW-1185">Reference proteome</keyword>
<dbReference type="Proteomes" id="UP000485058">
    <property type="component" value="Unassembled WGS sequence"/>
</dbReference>
<proteinExistence type="predicted"/>
<organism evidence="1 2">
    <name type="scientific">Haematococcus lacustris</name>
    <name type="common">Green alga</name>
    <name type="synonym">Haematococcus pluvialis</name>
    <dbReference type="NCBI Taxonomy" id="44745"/>
    <lineage>
        <taxon>Eukaryota</taxon>
        <taxon>Viridiplantae</taxon>
        <taxon>Chlorophyta</taxon>
        <taxon>core chlorophytes</taxon>
        <taxon>Chlorophyceae</taxon>
        <taxon>CS clade</taxon>
        <taxon>Chlamydomonadales</taxon>
        <taxon>Haematococcaceae</taxon>
        <taxon>Haematococcus</taxon>
    </lineage>
</organism>